<dbReference type="AlphaFoldDB" id="A0A3B7M2Y8"/>
<proteinExistence type="predicted"/>
<dbReference type="Proteomes" id="UP000263753">
    <property type="component" value="Chromosome"/>
</dbReference>
<dbReference type="KEGG" id="achi:CDG60_10775"/>
<dbReference type="RefSeq" id="WP_087512372.1">
    <property type="nucleotide sequence ID" value="NZ_CP032134.1"/>
</dbReference>
<feature type="chain" id="PRO_5017728612" description="TonB family protein" evidence="1">
    <location>
        <begin position="21"/>
        <end position="145"/>
    </location>
</feature>
<name>A0A3B7M2Y8_9GAMM</name>
<evidence type="ECO:0000313" key="3">
    <source>
        <dbReference type="Proteomes" id="UP000263753"/>
    </source>
</evidence>
<evidence type="ECO:0000313" key="2">
    <source>
        <dbReference type="EMBL" id="AXY57003.1"/>
    </source>
</evidence>
<organism evidence="2 3">
    <name type="scientific">Acinetobacter chinensis</name>
    <dbReference type="NCBI Taxonomy" id="2004650"/>
    <lineage>
        <taxon>Bacteria</taxon>
        <taxon>Pseudomonadati</taxon>
        <taxon>Pseudomonadota</taxon>
        <taxon>Gammaproteobacteria</taxon>
        <taxon>Moraxellales</taxon>
        <taxon>Moraxellaceae</taxon>
        <taxon>Acinetobacter</taxon>
    </lineage>
</organism>
<protein>
    <recommendedName>
        <fullName evidence="4">TonB family protein</fullName>
    </recommendedName>
</protein>
<gene>
    <name evidence="2" type="ORF">CDG60_10775</name>
</gene>
<sequence>MKNKIVSASFMTLVCTAAQASPHEYNKLLKSIKTKQPEYSLKKQDYTVDPMLLNREYYVGWVVRPAYNLTPAEMSQAISPVRVRMTVIAAKGIIAETEIIKGSGQPKIDEKIKKALLLAKLEPIPRADRYLTYPLVYDLDIRNAE</sequence>
<feature type="signal peptide" evidence="1">
    <location>
        <begin position="1"/>
        <end position="20"/>
    </location>
</feature>
<dbReference type="SUPFAM" id="SSF74653">
    <property type="entry name" value="TolA/TonB C-terminal domain"/>
    <property type="match status" value="1"/>
</dbReference>
<reference evidence="3" key="1">
    <citation type="submission" date="2018-09" db="EMBL/GenBank/DDBJ databases">
        <title>The complete genome of Acinetobacter sp. strain WCHAc010005.</title>
        <authorList>
            <person name="Hu Y."/>
            <person name="Long H."/>
            <person name="Feng Y."/>
            <person name="Zong Z."/>
        </authorList>
    </citation>
    <scope>NUCLEOTIDE SEQUENCE [LARGE SCALE GENOMIC DNA]</scope>
    <source>
        <strain evidence="3">WCHAc010005</strain>
    </source>
</reference>
<dbReference type="EMBL" id="CP032134">
    <property type="protein sequence ID" value="AXY57003.1"/>
    <property type="molecule type" value="Genomic_DNA"/>
</dbReference>
<accession>A0A3B7M2Y8</accession>
<keyword evidence="1" id="KW-0732">Signal</keyword>
<evidence type="ECO:0000256" key="1">
    <source>
        <dbReference type="SAM" id="SignalP"/>
    </source>
</evidence>
<evidence type="ECO:0008006" key="4">
    <source>
        <dbReference type="Google" id="ProtNLM"/>
    </source>
</evidence>